<name>A0AA49GNL5_9BACT</name>
<dbReference type="EMBL" id="CP120682">
    <property type="protein sequence ID" value="WKN34379.1"/>
    <property type="molecule type" value="Genomic_DNA"/>
</dbReference>
<organism evidence="1">
    <name type="scientific">Roseihalotalea indica</name>
    <dbReference type="NCBI Taxonomy" id="2867963"/>
    <lineage>
        <taxon>Bacteria</taxon>
        <taxon>Pseudomonadati</taxon>
        <taxon>Bacteroidota</taxon>
        <taxon>Cytophagia</taxon>
        <taxon>Cytophagales</taxon>
        <taxon>Catalimonadaceae</taxon>
        <taxon>Roseihalotalea</taxon>
    </lineage>
</organism>
<proteinExistence type="predicted"/>
<reference evidence="1" key="1">
    <citation type="journal article" date="2023" name="Comput. Struct. Biotechnol. J.">
        <title>Discovery of a novel marine Bacteroidetes with a rich repertoire of carbohydrate-active enzymes.</title>
        <authorList>
            <person name="Chen B."/>
            <person name="Liu G."/>
            <person name="Chen Q."/>
            <person name="Wang H."/>
            <person name="Liu L."/>
            <person name="Tang K."/>
        </authorList>
    </citation>
    <scope>NUCLEOTIDE SEQUENCE</scope>
    <source>
        <strain evidence="1">TK19036</strain>
    </source>
</reference>
<protein>
    <recommendedName>
        <fullName evidence="2">Restriction endonuclease</fullName>
    </recommendedName>
</protein>
<dbReference type="AlphaFoldDB" id="A0AA49GNL5"/>
<reference evidence="1" key="2">
    <citation type="journal article" date="2024" name="Antonie Van Leeuwenhoek">
        <title>Roseihalotalea indica gen. nov., sp. nov., a halophilic Bacteroidetes from mesopelagic Southwest Indian Ocean with higher carbohydrate metabolic potential.</title>
        <authorList>
            <person name="Chen B."/>
            <person name="Zhang M."/>
            <person name="Lin D."/>
            <person name="Ye J."/>
            <person name="Tang K."/>
        </authorList>
    </citation>
    <scope>NUCLEOTIDE SEQUENCE</scope>
    <source>
        <strain evidence="1">TK19036</strain>
    </source>
</reference>
<gene>
    <name evidence="1" type="ORF">K4G66_18545</name>
</gene>
<sequence length="295" mass="34387">MNEYIMSLNIDVLPKIDSAQLKIMAKKLPGFNDHKVPQNIKKLGLAHALLEHFLGENWVKEEMCRRYSLKWGALNHVSLENKVHIYNLAEMLFNLQDIEDIETPLKDLCGDDFDSAFSELEAGRVLKSHDIDFKYIKPISKKQFDYDVEILLQKKEWVCGEVKQKTKHNASNDSIKDSLDKARQQLPRDRPGFIFIRVLFPTPKALEQNFEELTTAFKRFYGAGNKRISSIIAWGSYMHPIGRGEEEQRFLAWQSINENCRFPFCESWRLFPDRPFTGEPQTNINWEDIFAIASQ</sequence>
<evidence type="ECO:0008006" key="2">
    <source>
        <dbReference type="Google" id="ProtNLM"/>
    </source>
</evidence>
<accession>A0AA49GNL5</accession>
<evidence type="ECO:0000313" key="1">
    <source>
        <dbReference type="EMBL" id="WKN34379.1"/>
    </source>
</evidence>